<keyword evidence="3" id="KW-1185">Reference proteome</keyword>
<sequence length="288" mass="32429">MEFYARMKSHFVEACAHIIKKSPLKLKPLLRNSCCLQPKERTSQHSCQDVVTLGKALPISLDTSILLDEWKLLQHEKENFTSGSIDNYWAQFFVLKNSMGDVKYPNVAILVEAVLSLSHGNADLERGFCVSSNFLTQDKASMSERTLNAAMTVKNTIKMFHMQPDLHWLMLHTPATMLTYNSKAHKGRNCTEESGIGGEKIEAENRKLKLKGGKGTHNEPFEEANKILKKAVEKKDMGEIGLAQAMLEGVNKIKKETSENRAEVDHVQHSVDQKKSKIISDNFSKLSK</sequence>
<evidence type="ECO:0008006" key="4">
    <source>
        <dbReference type="Google" id="ProtNLM"/>
    </source>
</evidence>
<comment type="caution">
    <text evidence="2">The sequence shown here is derived from an EMBL/GenBank/DDBJ whole genome shotgun (WGS) entry which is preliminary data.</text>
</comment>
<dbReference type="Proteomes" id="UP001159363">
    <property type="component" value="Chromosome 4"/>
</dbReference>
<feature type="compositionally biased region" description="Basic and acidic residues" evidence="1">
    <location>
        <begin position="257"/>
        <end position="275"/>
    </location>
</feature>
<protein>
    <recommendedName>
        <fullName evidence="4">HAT C-terminal dimerisation domain-containing protein</fullName>
    </recommendedName>
</protein>
<reference evidence="2 3" key="1">
    <citation type="submission" date="2023-02" db="EMBL/GenBank/DDBJ databases">
        <title>LHISI_Scaffold_Assembly.</title>
        <authorList>
            <person name="Stuart O.P."/>
            <person name="Cleave R."/>
            <person name="Magrath M.J.L."/>
            <person name="Mikheyev A.S."/>
        </authorList>
    </citation>
    <scope>NUCLEOTIDE SEQUENCE [LARGE SCALE GENOMIC DNA]</scope>
    <source>
        <strain evidence="2">Daus_M_001</strain>
        <tissue evidence="2">Leg muscle</tissue>
    </source>
</reference>
<accession>A0ABQ9HHC8</accession>
<feature type="compositionally biased region" description="Polar residues" evidence="1">
    <location>
        <begin position="279"/>
        <end position="288"/>
    </location>
</feature>
<evidence type="ECO:0000256" key="1">
    <source>
        <dbReference type="SAM" id="MobiDB-lite"/>
    </source>
</evidence>
<organism evidence="2 3">
    <name type="scientific">Dryococelus australis</name>
    <dbReference type="NCBI Taxonomy" id="614101"/>
    <lineage>
        <taxon>Eukaryota</taxon>
        <taxon>Metazoa</taxon>
        <taxon>Ecdysozoa</taxon>
        <taxon>Arthropoda</taxon>
        <taxon>Hexapoda</taxon>
        <taxon>Insecta</taxon>
        <taxon>Pterygota</taxon>
        <taxon>Neoptera</taxon>
        <taxon>Polyneoptera</taxon>
        <taxon>Phasmatodea</taxon>
        <taxon>Verophasmatodea</taxon>
        <taxon>Anareolatae</taxon>
        <taxon>Phasmatidae</taxon>
        <taxon>Eurycanthinae</taxon>
        <taxon>Dryococelus</taxon>
    </lineage>
</organism>
<name>A0ABQ9HHC8_9NEOP</name>
<feature type="region of interest" description="Disordered" evidence="1">
    <location>
        <begin position="257"/>
        <end position="288"/>
    </location>
</feature>
<evidence type="ECO:0000313" key="3">
    <source>
        <dbReference type="Proteomes" id="UP001159363"/>
    </source>
</evidence>
<evidence type="ECO:0000313" key="2">
    <source>
        <dbReference type="EMBL" id="KAJ8883752.1"/>
    </source>
</evidence>
<dbReference type="EMBL" id="JARBHB010000005">
    <property type="protein sequence ID" value="KAJ8883752.1"/>
    <property type="molecule type" value="Genomic_DNA"/>
</dbReference>
<proteinExistence type="predicted"/>
<gene>
    <name evidence="2" type="ORF">PR048_015606</name>
</gene>